<dbReference type="Pfam" id="PF13445">
    <property type="entry name" value="zf-RING_UBOX"/>
    <property type="match status" value="1"/>
</dbReference>
<keyword evidence="1" id="KW-0479">Metal-binding</keyword>
<dbReference type="CTD" id="20231191"/>
<dbReference type="SUPFAM" id="SSF57850">
    <property type="entry name" value="RING/U-box"/>
    <property type="match status" value="1"/>
</dbReference>
<dbReference type="RefSeq" id="XP_009052423.1">
    <property type="nucleotide sequence ID" value="XM_009054175.1"/>
</dbReference>
<dbReference type="InterPro" id="IPR013083">
    <property type="entry name" value="Znf_RING/FYVE/PHD"/>
</dbReference>
<protein>
    <recommendedName>
        <fullName evidence="5">RING-type domain-containing protein</fullName>
    </recommendedName>
</protein>
<dbReference type="PANTHER" id="PTHR25462">
    <property type="entry name" value="BONUS, ISOFORM C-RELATED"/>
    <property type="match status" value="1"/>
</dbReference>
<dbReference type="OrthoDB" id="111250at2759"/>
<feature type="domain" description="RING-type" evidence="5">
    <location>
        <begin position="12"/>
        <end position="52"/>
    </location>
</feature>
<keyword evidence="3" id="KW-0862">Zinc</keyword>
<dbReference type="HOGENOM" id="CLU_013137_20_2_1"/>
<dbReference type="EMBL" id="KB201362">
    <property type="protein sequence ID" value="ESO96930.1"/>
    <property type="molecule type" value="Genomic_DNA"/>
</dbReference>
<dbReference type="InterPro" id="IPR017907">
    <property type="entry name" value="Znf_RING_CS"/>
</dbReference>
<dbReference type="InterPro" id="IPR001841">
    <property type="entry name" value="Znf_RING"/>
</dbReference>
<name>V4AQ59_LOTGI</name>
<feature type="non-terminal residue" evidence="6">
    <location>
        <position position="62"/>
    </location>
</feature>
<dbReference type="AlphaFoldDB" id="V4AQ59"/>
<evidence type="ECO:0000256" key="4">
    <source>
        <dbReference type="PROSITE-ProRule" id="PRU00175"/>
    </source>
</evidence>
<sequence>MATVTTSNNLECSICCETFKTPKVLICGHTFCLDCLERYIGNRTTKFKCPVCGKVVRIPKGG</sequence>
<dbReference type="Gene3D" id="3.30.40.10">
    <property type="entry name" value="Zinc/RING finger domain, C3HC4 (zinc finger)"/>
    <property type="match status" value="1"/>
</dbReference>
<dbReference type="Proteomes" id="UP000030746">
    <property type="component" value="Unassembled WGS sequence"/>
</dbReference>
<organism evidence="6 7">
    <name type="scientific">Lottia gigantea</name>
    <name type="common">Giant owl limpet</name>
    <dbReference type="NCBI Taxonomy" id="225164"/>
    <lineage>
        <taxon>Eukaryota</taxon>
        <taxon>Metazoa</taxon>
        <taxon>Spiralia</taxon>
        <taxon>Lophotrochozoa</taxon>
        <taxon>Mollusca</taxon>
        <taxon>Gastropoda</taxon>
        <taxon>Patellogastropoda</taxon>
        <taxon>Lottioidea</taxon>
        <taxon>Lottiidae</taxon>
        <taxon>Lottia</taxon>
    </lineage>
</organism>
<dbReference type="PROSITE" id="PS50089">
    <property type="entry name" value="ZF_RING_2"/>
    <property type="match status" value="1"/>
</dbReference>
<evidence type="ECO:0000313" key="6">
    <source>
        <dbReference type="EMBL" id="ESO96930.1"/>
    </source>
</evidence>
<keyword evidence="2 4" id="KW-0863">Zinc-finger</keyword>
<evidence type="ECO:0000256" key="1">
    <source>
        <dbReference type="ARBA" id="ARBA00022723"/>
    </source>
</evidence>
<dbReference type="GO" id="GO:0061630">
    <property type="term" value="F:ubiquitin protein ligase activity"/>
    <property type="evidence" value="ECO:0007669"/>
    <property type="project" value="TreeGrafter"/>
</dbReference>
<dbReference type="OMA" id="QCMASLA"/>
<accession>V4AQ59</accession>
<reference evidence="6 7" key="1">
    <citation type="journal article" date="2013" name="Nature">
        <title>Insights into bilaterian evolution from three spiralian genomes.</title>
        <authorList>
            <person name="Simakov O."/>
            <person name="Marletaz F."/>
            <person name="Cho S.J."/>
            <person name="Edsinger-Gonzales E."/>
            <person name="Havlak P."/>
            <person name="Hellsten U."/>
            <person name="Kuo D.H."/>
            <person name="Larsson T."/>
            <person name="Lv J."/>
            <person name="Arendt D."/>
            <person name="Savage R."/>
            <person name="Osoegawa K."/>
            <person name="de Jong P."/>
            <person name="Grimwood J."/>
            <person name="Chapman J.A."/>
            <person name="Shapiro H."/>
            <person name="Aerts A."/>
            <person name="Otillar R.P."/>
            <person name="Terry A.Y."/>
            <person name="Boore J.L."/>
            <person name="Grigoriev I.V."/>
            <person name="Lindberg D.R."/>
            <person name="Seaver E.C."/>
            <person name="Weisblat D.A."/>
            <person name="Putnam N.H."/>
            <person name="Rokhsar D.S."/>
        </authorList>
    </citation>
    <scope>NUCLEOTIDE SEQUENCE [LARGE SCALE GENOMIC DNA]</scope>
</reference>
<evidence type="ECO:0000256" key="2">
    <source>
        <dbReference type="ARBA" id="ARBA00022771"/>
    </source>
</evidence>
<evidence type="ECO:0000259" key="5">
    <source>
        <dbReference type="PROSITE" id="PS50089"/>
    </source>
</evidence>
<evidence type="ECO:0000313" key="7">
    <source>
        <dbReference type="Proteomes" id="UP000030746"/>
    </source>
</evidence>
<keyword evidence="7" id="KW-1185">Reference proteome</keyword>
<dbReference type="GO" id="GO:0008270">
    <property type="term" value="F:zinc ion binding"/>
    <property type="evidence" value="ECO:0007669"/>
    <property type="project" value="UniProtKB-KW"/>
</dbReference>
<dbReference type="KEGG" id="lgi:LOTGIDRAFT_115231"/>
<proteinExistence type="predicted"/>
<gene>
    <name evidence="6" type="ORF">LOTGIDRAFT_115231</name>
</gene>
<dbReference type="InterPro" id="IPR027370">
    <property type="entry name" value="Znf-RING_euk"/>
</dbReference>
<dbReference type="PROSITE" id="PS00518">
    <property type="entry name" value="ZF_RING_1"/>
    <property type="match status" value="1"/>
</dbReference>
<dbReference type="SMART" id="SM00184">
    <property type="entry name" value="RING"/>
    <property type="match status" value="1"/>
</dbReference>
<dbReference type="PANTHER" id="PTHR25462:SF296">
    <property type="entry name" value="MEIOTIC P26, ISOFORM F"/>
    <property type="match status" value="1"/>
</dbReference>
<evidence type="ECO:0000256" key="3">
    <source>
        <dbReference type="ARBA" id="ARBA00022833"/>
    </source>
</evidence>
<dbReference type="GeneID" id="20231191"/>
<dbReference type="InterPro" id="IPR047153">
    <property type="entry name" value="TRIM45/56/19-like"/>
</dbReference>